<organism evidence="2 3">
    <name type="scientific">Viridothelium virens</name>
    <name type="common">Speckled blister lichen</name>
    <name type="synonym">Trypethelium virens</name>
    <dbReference type="NCBI Taxonomy" id="1048519"/>
    <lineage>
        <taxon>Eukaryota</taxon>
        <taxon>Fungi</taxon>
        <taxon>Dikarya</taxon>
        <taxon>Ascomycota</taxon>
        <taxon>Pezizomycotina</taxon>
        <taxon>Dothideomycetes</taxon>
        <taxon>Dothideomycetes incertae sedis</taxon>
        <taxon>Trypetheliales</taxon>
        <taxon>Trypetheliaceae</taxon>
        <taxon>Viridothelium</taxon>
    </lineage>
</organism>
<dbReference type="Proteomes" id="UP000800092">
    <property type="component" value="Unassembled WGS sequence"/>
</dbReference>
<name>A0A6A6H7R7_VIRVR</name>
<evidence type="ECO:0000313" key="3">
    <source>
        <dbReference type="Proteomes" id="UP000800092"/>
    </source>
</evidence>
<dbReference type="SUPFAM" id="SSF56300">
    <property type="entry name" value="Metallo-dependent phosphatases"/>
    <property type="match status" value="1"/>
</dbReference>
<dbReference type="GO" id="GO:0016787">
    <property type="term" value="F:hydrolase activity"/>
    <property type="evidence" value="ECO:0007669"/>
    <property type="project" value="InterPro"/>
</dbReference>
<dbReference type="Gene3D" id="3.60.21.10">
    <property type="match status" value="2"/>
</dbReference>
<dbReference type="CDD" id="cd07379">
    <property type="entry name" value="MPP_239FB"/>
    <property type="match status" value="1"/>
</dbReference>
<dbReference type="AlphaFoldDB" id="A0A6A6H7R7"/>
<dbReference type="InterPro" id="IPR004843">
    <property type="entry name" value="Calcineurin-like_PHP"/>
</dbReference>
<dbReference type="PANTHER" id="PTHR12905:SF0">
    <property type="entry name" value="CALCINEURIN-LIKE PHOSPHOESTERASE DOMAIN-CONTAINING PROTEIN"/>
    <property type="match status" value="1"/>
</dbReference>
<dbReference type="Pfam" id="PF00149">
    <property type="entry name" value="Metallophos"/>
    <property type="match status" value="1"/>
</dbReference>
<sequence>MDSLINTRFMVLSDTHNFSFEDYPGQDFRQGLPKIDVLLHCGDLTQCGGISSFKRALSMLGSIEADLKLVIAGNHDLELDKDYWATHLDEGDLVEEHDEAMDVWTGKAAKEAGVVFLSESTHTFILKNGAKLTIYASPYTPEFCDWAFPYEHNLDRFNGRQGCDNILRATSRAKPRLHCFGHIHEGYGATRITWQSDGAFDLHEGIRARYLDWILLHEQHQFVAENLVTTPTKDARHMLLSEANGLEFGTNTFMVNAAIMTDNNEPLNLPWVVLIPLPQN</sequence>
<dbReference type="OrthoDB" id="630188at2759"/>
<dbReference type="PANTHER" id="PTHR12905">
    <property type="entry name" value="METALLOPHOSPHOESTERASE"/>
    <property type="match status" value="1"/>
</dbReference>
<gene>
    <name evidence="2" type="ORF">EV356DRAFT_524278</name>
</gene>
<dbReference type="EMBL" id="ML991803">
    <property type="protein sequence ID" value="KAF2233888.1"/>
    <property type="molecule type" value="Genomic_DNA"/>
</dbReference>
<protein>
    <recommendedName>
        <fullName evidence="1">Calcineurin-like phosphoesterase domain-containing protein</fullName>
    </recommendedName>
</protein>
<evidence type="ECO:0000259" key="1">
    <source>
        <dbReference type="Pfam" id="PF00149"/>
    </source>
</evidence>
<accession>A0A6A6H7R7</accession>
<dbReference type="InterPro" id="IPR029052">
    <property type="entry name" value="Metallo-depent_PP-like"/>
</dbReference>
<evidence type="ECO:0000313" key="2">
    <source>
        <dbReference type="EMBL" id="KAF2233888.1"/>
    </source>
</evidence>
<keyword evidence="3" id="KW-1185">Reference proteome</keyword>
<dbReference type="InterPro" id="IPR051693">
    <property type="entry name" value="UPF0046_metallophosphoest"/>
</dbReference>
<reference evidence="2" key="1">
    <citation type="journal article" date="2020" name="Stud. Mycol.">
        <title>101 Dothideomycetes genomes: a test case for predicting lifestyles and emergence of pathogens.</title>
        <authorList>
            <person name="Haridas S."/>
            <person name="Albert R."/>
            <person name="Binder M."/>
            <person name="Bloem J."/>
            <person name="Labutti K."/>
            <person name="Salamov A."/>
            <person name="Andreopoulos B."/>
            <person name="Baker S."/>
            <person name="Barry K."/>
            <person name="Bills G."/>
            <person name="Bluhm B."/>
            <person name="Cannon C."/>
            <person name="Castanera R."/>
            <person name="Culley D."/>
            <person name="Daum C."/>
            <person name="Ezra D."/>
            <person name="Gonzalez J."/>
            <person name="Henrissat B."/>
            <person name="Kuo A."/>
            <person name="Liang C."/>
            <person name="Lipzen A."/>
            <person name="Lutzoni F."/>
            <person name="Magnuson J."/>
            <person name="Mondo S."/>
            <person name="Nolan M."/>
            <person name="Ohm R."/>
            <person name="Pangilinan J."/>
            <person name="Park H.-J."/>
            <person name="Ramirez L."/>
            <person name="Alfaro M."/>
            <person name="Sun H."/>
            <person name="Tritt A."/>
            <person name="Yoshinaga Y."/>
            <person name="Zwiers L.-H."/>
            <person name="Turgeon B."/>
            <person name="Goodwin S."/>
            <person name="Spatafora J."/>
            <person name="Crous P."/>
            <person name="Grigoriev I."/>
        </authorList>
    </citation>
    <scope>NUCLEOTIDE SEQUENCE</scope>
    <source>
        <strain evidence="2">Tuck. ex Michener</strain>
    </source>
</reference>
<feature type="domain" description="Calcineurin-like phosphoesterase" evidence="1">
    <location>
        <begin position="8"/>
        <end position="185"/>
    </location>
</feature>
<proteinExistence type="predicted"/>